<dbReference type="AlphaFoldDB" id="A0A8X6I6S2"/>
<feature type="region of interest" description="Disordered" evidence="1">
    <location>
        <begin position="26"/>
        <end position="49"/>
    </location>
</feature>
<proteinExistence type="predicted"/>
<dbReference type="Proteomes" id="UP000887116">
    <property type="component" value="Unassembled WGS sequence"/>
</dbReference>
<evidence type="ECO:0000313" key="2">
    <source>
        <dbReference type="EMBL" id="GFQ99174.1"/>
    </source>
</evidence>
<comment type="caution">
    <text evidence="2">The sequence shown here is derived from an EMBL/GenBank/DDBJ whole genome shotgun (WGS) entry which is preliminary data.</text>
</comment>
<dbReference type="EMBL" id="BMAO01005122">
    <property type="protein sequence ID" value="GFQ99174.1"/>
    <property type="molecule type" value="Genomic_DNA"/>
</dbReference>
<organism evidence="2 3">
    <name type="scientific">Trichonephila clavata</name>
    <name type="common">Joro spider</name>
    <name type="synonym">Nephila clavata</name>
    <dbReference type="NCBI Taxonomy" id="2740835"/>
    <lineage>
        <taxon>Eukaryota</taxon>
        <taxon>Metazoa</taxon>
        <taxon>Ecdysozoa</taxon>
        <taxon>Arthropoda</taxon>
        <taxon>Chelicerata</taxon>
        <taxon>Arachnida</taxon>
        <taxon>Araneae</taxon>
        <taxon>Araneomorphae</taxon>
        <taxon>Entelegynae</taxon>
        <taxon>Araneoidea</taxon>
        <taxon>Nephilidae</taxon>
        <taxon>Trichonephila</taxon>
    </lineage>
</organism>
<accession>A0A8X6I6S2</accession>
<evidence type="ECO:0000256" key="1">
    <source>
        <dbReference type="SAM" id="MobiDB-lite"/>
    </source>
</evidence>
<protein>
    <submittedName>
        <fullName evidence="2">Uncharacterized protein</fullName>
    </submittedName>
</protein>
<dbReference type="OrthoDB" id="10319470at2759"/>
<reference evidence="2" key="1">
    <citation type="submission" date="2020-07" db="EMBL/GenBank/DDBJ databases">
        <title>Multicomponent nature underlies the extraordinary mechanical properties of spider dragline silk.</title>
        <authorList>
            <person name="Kono N."/>
            <person name="Nakamura H."/>
            <person name="Mori M."/>
            <person name="Yoshida Y."/>
            <person name="Ohtoshi R."/>
            <person name="Malay A.D."/>
            <person name="Moran D.A.P."/>
            <person name="Tomita M."/>
            <person name="Numata K."/>
            <person name="Arakawa K."/>
        </authorList>
    </citation>
    <scope>NUCLEOTIDE SEQUENCE</scope>
</reference>
<evidence type="ECO:0000313" key="3">
    <source>
        <dbReference type="Proteomes" id="UP000887116"/>
    </source>
</evidence>
<keyword evidence="3" id="KW-1185">Reference proteome</keyword>
<gene>
    <name evidence="2" type="ORF">TNCT_142131</name>
</gene>
<sequence length="149" mass="17251">MGRCFNSKNPIPQLFPVRGNVKQDLKHTDSSKQQINQHPKSRSFTGSQYKNASLTKKINRFPIERLSSKTGLEKRTERSNQWNPIKRLSNVPDPPKGCSFELVHRNRKNNSVCSKNLPLFSITRTIENDIFAKDPDKEGWFLTRQMIPL</sequence>
<name>A0A8X6I6S2_TRICU</name>
<feature type="compositionally biased region" description="Polar residues" evidence="1">
    <location>
        <begin position="31"/>
        <end position="49"/>
    </location>
</feature>